<dbReference type="InterPro" id="IPR019546">
    <property type="entry name" value="TAT_signal_bac_arc"/>
</dbReference>
<dbReference type="RefSeq" id="WP_336350581.1">
    <property type="nucleotide sequence ID" value="NZ_JAZAQL010000002.1"/>
</dbReference>
<dbReference type="Gene3D" id="3.40.190.10">
    <property type="entry name" value="Periplasmic binding protein-like II"/>
    <property type="match status" value="2"/>
</dbReference>
<dbReference type="SUPFAM" id="SSF53850">
    <property type="entry name" value="Periplasmic binding protein-like II"/>
    <property type="match status" value="1"/>
</dbReference>
<sequence>MTPSEHSRRNFLRTGAAATAGITTGLAGCLNLGGGSSPDSLTLGTLNVFPMMQYFVIDQQGWYDDLGPDITVQTFGGGPPLVQAYASGNIDFAYVGISPGLVAIANGVSSKVVAANVLEPNVMVGSQEFRSYWTDHGADAFEQFRADKGRKPKFATLPAGSTPDVFLRYWITEVLGLSLDVVEILGQSPSALQSTLSTGNADAGSAIEPVPTLLKENPDSDMQPFKYAGEIMPGQPGAVLQPSQRLLDENPGLVQELVNIHVRATSFIHENRTAAAEMASEVIGSDILTTDVATKAINSPASNFISNPKRIVDKSLVYNDFHQQLGSVDTDLAESDVFDHSYYEEASSGE</sequence>
<reference evidence="1 2" key="1">
    <citation type="journal article" date="2019" name="Int. J. Syst. Evol. Microbiol.">
        <title>The Global Catalogue of Microorganisms (GCM) 10K type strain sequencing project: providing services to taxonomists for standard genome sequencing and annotation.</title>
        <authorList>
            <consortium name="The Broad Institute Genomics Platform"/>
            <consortium name="The Broad Institute Genome Sequencing Center for Infectious Disease"/>
            <person name="Wu L."/>
            <person name="Ma J."/>
        </authorList>
    </citation>
    <scope>NUCLEOTIDE SEQUENCE [LARGE SCALE GENOMIC DNA]</scope>
    <source>
        <strain evidence="1 2">GX26</strain>
    </source>
</reference>
<name>A0ABD5VL74_9EURY</name>
<proteinExistence type="predicted"/>
<dbReference type="PANTHER" id="PTHR30024">
    <property type="entry name" value="ALIPHATIC SULFONATES-BINDING PROTEIN-RELATED"/>
    <property type="match status" value="1"/>
</dbReference>
<dbReference type="AlphaFoldDB" id="A0ABD5VL74"/>
<dbReference type="Proteomes" id="UP001596395">
    <property type="component" value="Unassembled WGS sequence"/>
</dbReference>
<evidence type="ECO:0000313" key="2">
    <source>
        <dbReference type="Proteomes" id="UP001596395"/>
    </source>
</evidence>
<comment type="caution">
    <text evidence="1">The sequence shown here is derived from an EMBL/GenBank/DDBJ whole genome shotgun (WGS) entry which is preliminary data.</text>
</comment>
<protein>
    <submittedName>
        <fullName evidence="1">ABC transporter substrate-binding protein</fullName>
    </submittedName>
</protein>
<dbReference type="PROSITE" id="PS51318">
    <property type="entry name" value="TAT"/>
    <property type="match status" value="1"/>
</dbReference>
<accession>A0ABD5VL74</accession>
<organism evidence="1 2">
    <name type="scientific">Halorubellus litoreus</name>
    <dbReference type="NCBI Taxonomy" id="755308"/>
    <lineage>
        <taxon>Archaea</taxon>
        <taxon>Methanobacteriati</taxon>
        <taxon>Methanobacteriota</taxon>
        <taxon>Stenosarchaea group</taxon>
        <taxon>Halobacteria</taxon>
        <taxon>Halobacteriales</taxon>
        <taxon>Halorubellaceae</taxon>
        <taxon>Halorubellus</taxon>
    </lineage>
</organism>
<dbReference type="PANTHER" id="PTHR30024:SF42">
    <property type="entry name" value="ALIPHATIC SULFONATES-BINDING PROTEIN-RELATED"/>
    <property type="match status" value="1"/>
</dbReference>
<dbReference type="Pfam" id="PF10518">
    <property type="entry name" value="TAT_signal"/>
    <property type="match status" value="1"/>
</dbReference>
<dbReference type="Pfam" id="PF13379">
    <property type="entry name" value="NMT1_2"/>
    <property type="match status" value="1"/>
</dbReference>
<evidence type="ECO:0000313" key="1">
    <source>
        <dbReference type="EMBL" id="MFC6953626.1"/>
    </source>
</evidence>
<dbReference type="InterPro" id="IPR006311">
    <property type="entry name" value="TAT_signal"/>
</dbReference>
<gene>
    <name evidence="1" type="ORF">ACFQGB_12200</name>
</gene>
<keyword evidence="2" id="KW-1185">Reference proteome</keyword>
<dbReference type="EMBL" id="JBHSXN010000002">
    <property type="protein sequence ID" value="MFC6953626.1"/>
    <property type="molecule type" value="Genomic_DNA"/>
</dbReference>